<evidence type="ECO:0000256" key="1">
    <source>
        <dbReference type="SAM" id="SignalP"/>
    </source>
</evidence>
<sequence length="65" mass="7571">MKCLRTILLLFITLATVCIAVPVPKPQWVYPSYGYVPSYYSSSYYTAPLYSYGYAYTSPYVYSYY</sequence>
<reference evidence="2 3" key="1">
    <citation type="journal article" date="2008" name="Nature">
        <title>The genome of the model beetle and pest Tribolium castaneum.</title>
        <authorList>
            <consortium name="Tribolium Genome Sequencing Consortium"/>
            <person name="Richards S."/>
            <person name="Gibbs R.A."/>
            <person name="Weinstock G.M."/>
            <person name="Brown S.J."/>
            <person name="Denell R."/>
            <person name="Beeman R.W."/>
            <person name="Gibbs R."/>
            <person name="Beeman R.W."/>
            <person name="Brown S.J."/>
            <person name="Bucher G."/>
            <person name="Friedrich M."/>
            <person name="Grimmelikhuijzen C.J."/>
            <person name="Klingler M."/>
            <person name="Lorenzen M."/>
            <person name="Richards S."/>
            <person name="Roth S."/>
            <person name="Schroder R."/>
            <person name="Tautz D."/>
            <person name="Zdobnov E.M."/>
            <person name="Muzny D."/>
            <person name="Gibbs R.A."/>
            <person name="Weinstock G.M."/>
            <person name="Attaway T."/>
            <person name="Bell S."/>
            <person name="Buhay C.J."/>
            <person name="Chandrabose M.N."/>
            <person name="Chavez D."/>
            <person name="Clerk-Blankenburg K.P."/>
            <person name="Cree A."/>
            <person name="Dao M."/>
            <person name="Davis C."/>
            <person name="Chacko J."/>
            <person name="Dinh H."/>
            <person name="Dugan-Rocha S."/>
            <person name="Fowler G."/>
            <person name="Garner T.T."/>
            <person name="Garnes J."/>
            <person name="Gnirke A."/>
            <person name="Hawes A."/>
            <person name="Hernandez J."/>
            <person name="Hines S."/>
            <person name="Holder M."/>
            <person name="Hume J."/>
            <person name="Jhangiani S.N."/>
            <person name="Joshi V."/>
            <person name="Khan Z.M."/>
            <person name="Jackson L."/>
            <person name="Kovar C."/>
            <person name="Kowis A."/>
            <person name="Lee S."/>
            <person name="Lewis L.R."/>
            <person name="Margolis J."/>
            <person name="Morgan M."/>
            <person name="Nazareth L.V."/>
            <person name="Nguyen N."/>
            <person name="Okwuonu G."/>
            <person name="Parker D."/>
            <person name="Richards S."/>
            <person name="Ruiz S.J."/>
            <person name="Santibanez J."/>
            <person name="Savard J."/>
            <person name="Scherer S.E."/>
            <person name="Schneider B."/>
            <person name="Sodergren E."/>
            <person name="Tautz D."/>
            <person name="Vattahil S."/>
            <person name="Villasana D."/>
            <person name="White C.S."/>
            <person name="Wright R."/>
            <person name="Park Y."/>
            <person name="Beeman R.W."/>
            <person name="Lord J."/>
            <person name="Oppert B."/>
            <person name="Lorenzen M."/>
            <person name="Brown S."/>
            <person name="Wang L."/>
            <person name="Savard J."/>
            <person name="Tautz D."/>
            <person name="Richards S."/>
            <person name="Weinstock G."/>
            <person name="Gibbs R.A."/>
            <person name="Liu Y."/>
            <person name="Worley K."/>
            <person name="Weinstock G."/>
            <person name="Elsik C.G."/>
            <person name="Reese J.T."/>
            <person name="Elhaik E."/>
            <person name="Landan G."/>
            <person name="Graur D."/>
            <person name="Arensburger P."/>
            <person name="Atkinson P."/>
            <person name="Beeman R.W."/>
            <person name="Beidler J."/>
            <person name="Brown S.J."/>
            <person name="Demuth J.P."/>
            <person name="Drury D.W."/>
            <person name="Du Y.Z."/>
            <person name="Fujiwara H."/>
            <person name="Lorenzen M."/>
            <person name="Maselli V."/>
            <person name="Osanai M."/>
            <person name="Park Y."/>
            <person name="Robertson H.M."/>
            <person name="Tu Z."/>
            <person name="Wang J.J."/>
            <person name="Wang S."/>
            <person name="Richards S."/>
            <person name="Song H."/>
            <person name="Zhang L."/>
            <person name="Sodergren E."/>
            <person name="Werner D."/>
            <person name="Stanke M."/>
            <person name="Morgenstern B."/>
            <person name="Solovyev V."/>
            <person name="Kosarev P."/>
            <person name="Brown G."/>
            <person name="Chen H.C."/>
            <person name="Ermolaeva O."/>
            <person name="Hlavina W."/>
            <person name="Kapustin Y."/>
            <person name="Kiryutin B."/>
            <person name="Kitts P."/>
            <person name="Maglott D."/>
            <person name="Pruitt K."/>
            <person name="Sapojnikov V."/>
            <person name="Souvorov A."/>
            <person name="Mackey A.J."/>
            <person name="Waterhouse R.M."/>
            <person name="Wyder S."/>
            <person name="Zdobnov E.M."/>
            <person name="Zdobnov E.M."/>
            <person name="Wyder S."/>
            <person name="Kriventseva E.V."/>
            <person name="Kadowaki T."/>
            <person name="Bork P."/>
            <person name="Aranda M."/>
            <person name="Bao R."/>
            <person name="Beermann A."/>
            <person name="Berns N."/>
            <person name="Bolognesi R."/>
            <person name="Bonneton F."/>
            <person name="Bopp D."/>
            <person name="Brown S.J."/>
            <person name="Bucher G."/>
            <person name="Butts T."/>
            <person name="Chaumot A."/>
            <person name="Denell R.E."/>
            <person name="Ferrier D.E."/>
            <person name="Friedrich M."/>
            <person name="Gordon C.M."/>
            <person name="Jindra M."/>
            <person name="Klingler M."/>
            <person name="Lan Q."/>
            <person name="Lattorff H.M."/>
            <person name="Laudet V."/>
            <person name="von Levetsow C."/>
            <person name="Liu Z."/>
            <person name="Lutz R."/>
            <person name="Lynch J.A."/>
            <person name="da Fonseca R.N."/>
            <person name="Posnien N."/>
            <person name="Reuter R."/>
            <person name="Roth S."/>
            <person name="Savard J."/>
            <person name="Schinko J.B."/>
            <person name="Schmitt C."/>
            <person name="Schoppmeier M."/>
            <person name="Schroder R."/>
            <person name="Shippy T.D."/>
            <person name="Simonnet F."/>
            <person name="Marques-Souza H."/>
            <person name="Tautz D."/>
            <person name="Tomoyasu Y."/>
            <person name="Trauner J."/>
            <person name="Van der Zee M."/>
            <person name="Vervoort M."/>
            <person name="Wittkopp N."/>
            <person name="Wimmer E.A."/>
            <person name="Yang X."/>
            <person name="Jones A.K."/>
            <person name="Sattelle D.B."/>
            <person name="Ebert P.R."/>
            <person name="Nelson D."/>
            <person name="Scott J.G."/>
            <person name="Beeman R.W."/>
            <person name="Muthukrishnan S."/>
            <person name="Kramer K.J."/>
            <person name="Arakane Y."/>
            <person name="Beeman R.W."/>
            <person name="Zhu Q."/>
            <person name="Hogenkamp D."/>
            <person name="Dixit R."/>
            <person name="Oppert B."/>
            <person name="Jiang H."/>
            <person name="Zou Z."/>
            <person name="Marshall J."/>
            <person name="Elpidina E."/>
            <person name="Vinokurov K."/>
            <person name="Oppert C."/>
            <person name="Zou Z."/>
            <person name="Evans J."/>
            <person name="Lu Z."/>
            <person name="Zhao P."/>
            <person name="Sumathipala N."/>
            <person name="Altincicek B."/>
            <person name="Vilcinskas A."/>
            <person name="Williams M."/>
            <person name="Hultmark D."/>
            <person name="Hetru C."/>
            <person name="Jiang H."/>
            <person name="Grimmelikhuijzen C.J."/>
            <person name="Hauser F."/>
            <person name="Cazzamali G."/>
            <person name="Williamson M."/>
            <person name="Park Y."/>
            <person name="Li B."/>
            <person name="Tanaka Y."/>
            <person name="Predel R."/>
            <person name="Neupert S."/>
            <person name="Schachtner J."/>
            <person name="Verleyen P."/>
            <person name="Raible F."/>
            <person name="Bork P."/>
            <person name="Friedrich M."/>
            <person name="Walden K.K."/>
            <person name="Robertson H.M."/>
            <person name="Angeli S."/>
            <person name="Foret S."/>
            <person name="Bucher G."/>
            <person name="Schuetz S."/>
            <person name="Maleszka R."/>
            <person name="Wimmer E.A."/>
            <person name="Beeman R.W."/>
            <person name="Lorenzen M."/>
            <person name="Tomoyasu Y."/>
            <person name="Miller S.C."/>
            <person name="Grossmann D."/>
            <person name="Bucher G."/>
        </authorList>
    </citation>
    <scope>NUCLEOTIDE SEQUENCE [LARGE SCALE GENOMIC DNA]</scope>
    <source>
        <strain evidence="2 3">Georgia GA2</strain>
    </source>
</reference>
<proteinExistence type="predicted"/>
<keyword evidence="3" id="KW-1185">Reference proteome</keyword>
<dbReference type="AlphaFoldDB" id="A0A139WMN9"/>
<accession>A0A139WMN9</accession>
<evidence type="ECO:0000313" key="2">
    <source>
        <dbReference type="EMBL" id="KYB29299.1"/>
    </source>
</evidence>
<reference evidence="2 3" key="2">
    <citation type="journal article" date="2010" name="Nucleic Acids Res.">
        <title>BeetleBase in 2010: revisions to provide comprehensive genomic information for Tribolium castaneum.</title>
        <authorList>
            <person name="Kim H.S."/>
            <person name="Murphy T."/>
            <person name="Xia J."/>
            <person name="Caragea D."/>
            <person name="Park Y."/>
            <person name="Beeman R.W."/>
            <person name="Lorenzen M.D."/>
            <person name="Butcher S."/>
            <person name="Manak J.R."/>
            <person name="Brown S.J."/>
        </authorList>
    </citation>
    <scope>GENOME REANNOTATION</scope>
    <source>
        <strain evidence="2 3">Georgia GA2</strain>
    </source>
</reference>
<dbReference type="InParanoid" id="A0A139WMN9"/>
<feature type="chain" id="PRO_5007300246" description="Neuropeptide-like 4" evidence="1">
    <location>
        <begin position="21"/>
        <end position="65"/>
    </location>
</feature>
<feature type="signal peptide" evidence="1">
    <location>
        <begin position="1"/>
        <end position="20"/>
    </location>
</feature>
<protein>
    <recommendedName>
        <fullName evidence="4">Neuropeptide-like 4</fullName>
    </recommendedName>
</protein>
<name>A0A139WMN9_TRICA</name>
<keyword evidence="1" id="KW-0732">Signal</keyword>
<dbReference type="EMBL" id="KQ971312">
    <property type="protein sequence ID" value="KYB29299.1"/>
    <property type="molecule type" value="Genomic_DNA"/>
</dbReference>
<dbReference type="Proteomes" id="UP000007266">
    <property type="component" value="Linkage group 2"/>
</dbReference>
<evidence type="ECO:0008006" key="4">
    <source>
        <dbReference type="Google" id="ProtNLM"/>
    </source>
</evidence>
<organism evidence="2 3">
    <name type="scientific">Tribolium castaneum</name>
    <name type="common">Red flour beetle</name>
    <dbReference type="NCBI Taxonomy" id="7070"/>
    <lineage>
        <taxon>Eukaryota</taxon>
        <taxon>Metazoa</taxon>
        <taxon>Ecdysozoa</taxon>
        <taxon>Arthropoda</taxon>
        <taxon>Hexapoda</taxon>
        <taxon>Insecta</taxon>
        <taxon>Pterygota</taxon>
        <taxon>Neoptera</taxon>
        <taxon>Endopterygota</taxon>
        <taxon>Coleoptera</taxon>
        <taxon>Polyphaga</taxon>
        <taxon>Cucujiformia</taxon>
        <taxon>Tenebrionidae</taxon>
        <taxon>Tenebrionidae incertae sedis</taxon>
        <taxon>Tribolium</taxon>
    </lineage>
</organism>
<gene>
    <name evidence="2" type="primary">AUGUSTUS-3.0.2_34562</name>
    <name evidence="2" type="ORF">TcasGA2_TC034562</name>
</gene>
<evidence type="ECO:0000313" key="3">
    <source>
        <dbReference type="Proteomes" id="UP000007266"/>
    </source>
</evidence>